<dbReference type="SUPFAM" id="SSF51905">
    <property type="entry name" value="FAD/NAD(P)-binding domain"/>
    <property type="match status" value="1"/>
</dbReference>
<dbReference type="Gene3D" id="3.50.50.60">
    <property type="entry name" value="FAD/NAD(P)-binding domain"/>
    <property type="match status" value="1"/>
</dbReference>
<dbReference type="PANTHER" id="PTHR13847:SF289">
    <property type="entry name" value="GLYCINE OXIDASE"/>
    <property type="match status" value="1"/>
</dbReference>
<reference evidence="5 6" key="1">
    <citation type="submission" date="2019-03" db="EMBL/GenBank/DDBJ databases">
        <title>Complete genome sequence of Ferrigenium kumadai strain An22, a microaerophilic iron-oxidizing bacterium isolated from a paddy field soil.</title>
        <authorList>
            <person name="Watanabe T."/>
            <person name="Asakawa S."/>
        </authorList>
    </citation>
    <scope>NUCLEOTIDE SEQUENCE [LARGE SCALE GENOMIC DNA]</scope>
    <source>
        <strain evidence="5 6">An22</strain>
    </source>
</reference>
<gene>
    <name evidence="5" type="ORF">FGKAn22_08780</name>
</gene>
<sequence length="355" mass="39747">MSDRSDFLIAGAGAIGLTSALSLLEAGYRVTVAERGEVGQEASWAGGGIMSPLCPWDYQEAVNRLALRGMGMLGDAAALLHATTGIDPEYQRCGMLLLPPYRKDVAVQWCEQHRFPMQLVELADYLPKQYGEGLLLPEVAQVRNPRLLRALRHRVEMLGGTILEHCEVKKIELMEGRVAALQTSRGRLEAGGYVVTAGAWSKVLLGEYALNLDIRPIRGQMLLFKFDAPPFRQILFRDGLYFIPRRDGHLLVGSTLEDAGFDKSVTTEAFDDMMRQVREIFPDWQAEPIRQWAGFRPGSPDNVPTIGRHPQLENLYANTGHFRYGVTMSLASAELLRNEIEGEPQPFDTSVYRWR</sequence>
<name>A0AAN1VZC7_9PROT</name>
<dbReference type="InterPro" id="IPR006076">
    <property type="entry name" value="FAD-dep_OxRdtase"/>
</dbReference>
<dbReference type="PANTHER" id="PTHR13847">
    <property type="entry name" value="SARCOSINE DEHYDROGENASE-RELATED"/>
    <property type="match status" value="1"/>
</dbReference>
<dbReference type="RefSeq" id="WP_212786777.1">
    <property type="nucleotide sequence ID" value="NZ_AP019536.1"/>
</dbReference>
<evidence type="ECO:0000313" key="6">
    <source>
        <dbReference type="Proteomes" id="UP001319121"/>
    </source>
</evidence>
<organism evidence="5 6">
    <name type="scientific">Ferrigenium kumadai</name>
    <dbReference type="NCBI Taxonomy" id="1682490"/>
    <lineage>
        <taxon>Bacteria</taxon>
        <taxon>Pseudomonadati</taxon>
        <taxon>Pseudomonadota</taxon>
        <taxon>Betaproteobacteria</taxon>
        <taxon>Nitrosomonadales</taxon>
        <taxon>Gallionellaceae</taxon>
        <taxon>Ferrigenium</taxon>
    </lineage>
</organism>
<evidence type="ECO:0000256" key="1">
    <source>
        <dbReference type="ARBA" id="ARBA00004948"/>
    </source>
</evidence>
<dbReference type="EMBL" id="AP019536">
    <property type="protein sequence ID" value="BBI99185.1"/>
    <property type="molecule type" value="Genomic_DNA"/>
</dbReference>
<dbReference type="NCBIfam" id="TIGR02352">
    <property type="entry name" value="thiamin_ThiO"/>
    <property type="match status" value="1"/>
</dbReference>
<feature type="domain" description="FAD dependent oxidoreductase" evidence="4">
    <location>
        <begin position="6"/>
        <end position="336"/>
    </location>
</feature>
<dbReference type="GO" id="GO:0050660">
    <property type="term" value="F:flavin adenine dinucleotide binding"/>
    <property type="evidence" value="ECO:0007669"/>
    <property type="project" value="InterPro"/>
</dbReference>
<evidence type="ECO:0000256" key="3">
    <source>
        <dbReference type="ARBA" id="ARBA00023002"/>
    </source>
</evidence>
<evidence type="ECO:0000259" key="4">
    <source>
        <dbReference type="Pfam" id="PF01266"/>
    </source>
</evidence>
<protein>
    <submittedName>
        <fullName evidence="5">D-amino acid oxidase</fullName>
    </submittedName>
</protein>
<dbReference type="GO" id="GO:0005737">
    <property type="term" value="C:cytoplasm"/>
    <property type="evidence" value="ECO:0007669"/>
    <property type="project" value="TreeGrafter"/>
</dbReference>
<dbReference type="Gene3D" id="3.30.9.10">
    <property type="entry name" value="D-Amino Acid Oxidase, subunit A, domain 2"/>
    <property type="match status" value="1"/>
</dbReference>
<dbReference type="Proteomes" id="UP001319121">
    <property type="component" value="Chromosome"/>
</dbReference>
<dbReference type="SUPFAM" id="SSF54373">
    <property type="entry name" value="FAD-linked reductases, C-terminal domain"/>
    <property type="match status" value="1"/>
</dbReference>
<evidence type="ECO:0000256" key="2">
    <source>
        <dbReference type="ARBA" id="ARBA00022977"/>
    </source>
</evidence>
<dbReference type="GO" id="GO:0009228">
    <property type="term" value="P:thiamine biosynthetic process"/>
    <property type="evidence" value="ECO:0007669"/>
    <property type="project" value="UniProtKB-KW"/>
</dbReference>
<keyword evidence="2" id="KW-0784">Thiamine biosynthesis</keyword>
<comment type="pathway">
    <text evidence="1">Cofactor biosynthesis; thiamine diphosphate biosynthesis.</text>
</comment>
<evidence type="ECO:0000313" key="5">
    <source>
        <dbReference type="EMBL" id="BBI99185.1"/>
    </source>
</evidence>
<dbReference type="InterPro" id="IPR012727">
    <property type="entry name" value="Gly_oxidase_ThiO"/>
</dbReference>
<accession>A0AAN1VZC7</accession>
<dbReference type="InterPro" id="IPR036188">
    <property type="entry name" value="FAD/NAD-bd_sf"/>
</dbReference>
<dbReference type="GO" id="GO:0016491">
    <property type="term" value="F:oxidoreductase activity"/>
    <property type="evidence" value="ECO:0007669"/>
    <property type="project" value="UniProtKB-KW"/>
</dbReference>
<dbReference type="AlphaFoldDB" id="A0AAN1VZC7"/>
<keyword evidence="6" id="KW-1185">Reference proteome</keyword>
<keyword evidence="3" id="KW-0560">Oxidoreductase</keyword>
<dbReference type="KEGG" id="fku:FGKAn22_08780"/>
<proteinExistence type="predicted"/>
<dbReference type="Pfam" id="PF01266">
    <property type="entry name" value="DAO"/>
    <property type="match status" value="1"/>
</dbReference>